<sequence>MKNNIATLFFLVLALFSCKNNADKIPIVNDSKEVVEDKSVVTFTDAQIKAVDLHLGNFENKNLTTTLKINGKLSLPPQHQSQVSILMGGVVRNILVQEGEYVTAGKTLATIANTEVIQLQQDYLENNANLNYLEKEYQRQKELRDDNINAGKTYQQAQRELQIAQAKKETLRSKLMQLGINANKLSSKNIASSIAISAPISGYIQHINLSMGKYADANAVLFEIIDNRFLHLDLKVFEKDIHKIKIGQEILFSDANDISHTHPAKIYAINKAFEPNEQAVLVHAKMNEITETLLPGMYVEARVKIDNNNTTALPTEAIVNNGNDHFIFISIGKNRFQQIKVTIGTSDLGFTEVKVIDVVPENAKVVIKGAYYLLSELTKGSGEEE</sequence>
<evidence type="ECO:0000313" key="7">
    <source>
        <dbReference type="Proteomes" id="UP000812031"/>
    </source>
</evidence>
<evidence type="ECO:0000256" key="4">
    <source>
        <dbReference type="SAM" id="SignalP"/>
    </source>
</evidence>
<dbReference type="NCBIfam" id="TIGR01730">
    <property type="entry name" value="RND_mfp"/>
    <property type="match status" value="1"/>
</dbReference>
<evidence type="ECO:0000259" key="5">
    <source>
        <dbReference type="Pfam" id="PF25973"/>
    </source>
</evidence>
<proteinExistence type="inferred from homology"/>
<evidence type="ECO:0000256" key="3">
    <source>
        <dbReference type="SAM" id="Coils"/>
    </source>
</evidence>
<dbReference type="RefSeq" id="WP_219318636.1">
    <property type="nucleotide sequence ID" value="NZ_JAHWYN010000018.1"/>
</dbReference>
<dbReference type="PANTHER" id="PTHR30097">
    <property type="entry name" value="CATION EFFLUX SYSTEM PROTEIN CUSB"/>
    <property type="match status" value="1"/>
</dbReference>
<reference evidence="6 7" key="1">
    <citation type="submission" date="2021-07" db="EMBL/GenBank/DDBJ databases">
        <title>Flavobacterium sp. nov. isolated from sediment on the Taihu Lake.</title>
        <authorList>
            <person name="Qu J.-H."/>
        </authorList>
    </citation>
    <scope>NUCLEOTIDE SEQUENCE [LARGE SCALE GENOMIC DNA]</scope>
    <source>
        <strain evidence="6 7">NAS39</strain>
    </source>
</reference>
<keyword evidence="7" id="KW-1185">Reference proteome</keyword>
<dbReference type="InterPro" id="IPR058647">
    <property type="entry name" value="BSH_CzcB-like"/>
</dbReference>
<evidence type="ECO:0000256" key="2">
    <source>
        <dbReference type="ARBA" id="ARBA00022448"/>
    </source>
</evidence>
<feature type="chain" id="PRO_5045444343" evidence="4">
    <location>
        <begin position="23"/>
        <end position="385"/>
    </location>
</feature>
<keyword evidence="3" id="KW-0175">Coiled coil</keyword>
<dbReference type="InterPro" id="IPR006143">
    <property type="entry name" value="RND_pump_MFP"/>
</dbReference>
<dbReference type="Pfam" id="PF25973">
    <property type="entry name" value="BSH_CzcB"/>
    <property type="match status" value="1"/>
</dbReference>
<organism evidence="6 7">
    <name type="scientific">Flavobacterium taihuense</name>
    <dbReference type="NCBI Taxonomy" id="2857508"/>
    <lineage>
        <taxon>Bacteria</taxon>
        <taxon>Pseudomonadati</taxon>
        <taxon>Bacteroidota</taxon>
        <taxon>Flavobacteriia</taxon>
        <taxon>Flavobacteriales</taxon>
        <taxon>Flavobacteriaceae</taxon>
        <taxon>Flavobacterium</taxon>
    </lineage>
</organism>
<comment type="similarity">
    <text evidence="1">Belongs to the membrane fusion protein (MFP) (TC 8.A.1) family.</text>
</comment>
<gene>
    <name evidence="6" type="ORF">KZH69_16760</name>
</gene>
<dbReference type="PROSITE" id="PS51257">
    <property type="entry name" value="PROKAR_LIPOPROTEIN"/>
    <property type="match status" value="1"/>
</dbReference>
<keyword evidence="2" id="KW-0813">Transport</keyword>
<dbReference type="EMBL" id="JAHWYN010000018">
    <property type="protein sequence ID" value="MBW4362143.1"/>
    <property type="molecule type" value="Genomic_DNA"/>
</dbReference>
<dbReference type="InterPro" id="IPR051909">
    <property type="entry name" value="MFP_Cation_Efflux"/>
</dbReference>
<keyword evidence="4" id="KW-0732">Signal</keyword>
<evidence type="ECO:0000313" key="6">
    <source>
        <dbReference type="EMBL" id="MBW4362143.1"/>
    </source>
</evidence>
<dbReference type="Proteomes" id="UP000812031">
    <property type="component" value="Unassembled WGS sequence"/>
</dbReference>
<protein>
    <submittedName>
        <fullName evidence="6">Efflux RND transporter periplasmic adaptor subunit</fullName>
    </submittedName>
</protein>
<feature type="signal peptide" evidence="4">
    <location>
        <begin position="1"/>
        <end position="22"/>
    </location>
</feature>
<evidence type="ECO:0000256" key="1">
    <source>
        <dbReference type="ARBA" id="ARBA00009477"/>
    </source>
</evidence>
<feature type="coiled-coil region" evidence="3">
    <location>
        <begin position="140"/>
        <end position="174"/>
    </location>
</feature>
<accession>A0ABS6XZM6</accession>
<feature type="domain" description="CzcB-like barrel-sandwich hybrid" evidence="5">
    <location>
        <begin position="82"/>
        <end position="226"/>
    </location>
</feature>
<comment type="caution">
    <text evidence="6">The sequence shown here is derived from an EMBL/GenBank/DDBJ whole genome shotgun (WGS) entry which is preliminary data.</text>
</comment>
<name>A0ABS6XZM6_9FLAO</name>
<dbReference type="PANTHER" id="PTHR30097:SF4">
    <property type="entry name" value="SLR6042 PROTEIN"/>
    <property type="match status" value="1"/>
</dbReference>